<protein>
    <recommendedName>
        <fullName evidence="3">Response regulatory domain-containing protein</fullName>
    </recommendedName>
</protein>
<dbReference type="GO" id="GO:0000160">
    <property type="term" value="P:phosphorelay signal transduction system"/>
    <property type="evidence" value="ECO:0007669"/>
    <property type="project" value="InterPro"/>
</dbReference>
<evidence type="ECO:0000256" key="2">
    <source>
        <dbReference type="PROSITE-ProRule" id="PRU00169"/>
    </source>
</evidence>
<dbReference type="PANTHER" id="PTHR44591:SF3">
    <property type="entry name" value="RESPONSE REGULATORY DOMAIN-CONTAINING PROTEIN"/>
    <property type="match status" value="1"/>
</dbReference>
<sequence length="128" mass="13530">MPPAQPHRPTVAIVEDQQAITELLTEVLQDAGFAPVAAPAIPEAAALVREVGAVVILLDVMMPEMSGWQVLDELRAHPETRDTPVVITSAVYDRPGLHPLPPGGPVRFAAKPFDVAGLVRTVAELSGS</sequence>
<dbReference type="PANTHER" id="PTHR44591">
    <property type="entry name" value="STRESS RESPONSE REGULATOR PROTEIN 1"/>
    <property type="match status" value="1"/>
</dbReference>
<dbReference type="InterPro" id="IPR050595">
    <property type="entry name" value="Bact_response_regulator"/>
</dbReference>
<evidence type="ECO:0000313" key="4">
    <source>
        <dbReference type="EMBL" id="CAA9545913.1"/>
    </source>
</evidence>
<proteinExistence type="predicted"/>
<feature type="modified residue" description="4-aspartylphosphate" evidence="2">
    <location>
        <position position="59"/>
    </location>
</feature>
<organism evidence="4">
    <name type="scientific">uncultured Thermomicrobiales bacterium</name>
    <dbReference type="NCBI Taxonomy" id="1645740"/>
    <lineage>
        <taxon>Bacteria</taxon>
        <taxon>Pseudomonadati</taxon>
        <taxon>Thermomicrobiota</taxon>
        <taxon>Thermomicrobia</taxon>
        <taxon>Thermomicrobiales</taxon>
        <taxon>environmental samples</taxon>
    </lineage>
</organism>
<dbReference type="AlphaFoldDB" id="A0A6J4UE50"/>
<name>A0A6J4UE50_9BACT</name>
<dbReference type="SUPFAM" id="SSF52172">
    <property type="entry name" value="CheY-like"/>
    <property type="match status" value="1"/>
</dbReference>
<dbReference type="InterPro" id="IPR011006">
    <property type="entry name" value="CheY-like_superfamily"/>
</dbReference>
<feature type="domain" description="Response regulatory" evidence="3">
    <location>
        <begin position="10"/>
        <end position="126"/>
    </location>
</feature>
<dbReference type="Pfam" id="PF00072">
    <property type="entry name" value="Response_reg"/>
    <property type="match status" value="1"/>
</dbReference>
<dbReference type="EMBL" id="CADCWE010000156">
    <property type="protein sequence ID" value="CAA9545913.1"/>
    <property type="molecule type" value="Genomic_DNA"/>
</dbReference>
<keyword evidence="1 2" id="KW-0597">Phosphoprotein</keyword>
<evidence type="ECO:0000256" key="1">
    <source>
        <dbReference type="ARBA" id="ARBA00022553"/>
    </source>
</evidence>
<dbReference type="SMART" id="SM00448">
    <property type="entry name" value="REC"/>
    <property type="match status" value="1"/>
</dbReference>
<dbReference type="Gene3D" id="3.40.50.2300">
    <property type="match status" value="1"/>
</dbReference>
<dbReference type="PROSITE" id="PS50110">
    <property type="entry name" value="RESPONSE_REGULATORY"/>
    <property type="match status" value="1"/>
</dbReference>
<reference evidence="4" key="1">
    <citation type="submission" date="2020-02" db="EMBL/GenBank/DDBJ databases">
        <authorList>
            <person name="Meier V. D."/>
        </authorList>
    </citation>
    <scope>NUCLEOTIDE SEQUENCE</scope>
    <source>
        <strain evidence="4">AVDCRST_MAG73</strain>
    </source>
</reference>
<evidence type="ECO:0000259" key="3">
    <source>
        <dbReference type="PROSITE" id="PS50110"/>
    </source>
</evidence>
<accession>A0A6J4UE50</accession>
<dbReference type="InterPro" id="IPR001789">
    <property type="entry name" value="Sig_transdc_resp-reg_receiver"/>
</dbReference>
<gene>
    <name evidence="4" type="ORF">AVDCRST_MAG73-2406</name>
</gene>